<keyword evidence="2" id="KW-1185">Reference proteome</keyword>
<name>A0ACB9SHG8_9MYRT</name>
<accession>A0ACB9SHG8</accession>
<organism evidence="1 2">
    <name type="scientific">Melastoma candidum</name>
    <dbReference type="NCBI Taxonomy" id="119954"/>
    <lineage>
        <taxon>Eukaryota</taxon>
        <taxon>Viridiplantae</taxon>
        <taxon>Streptophyta</taxon>
        <taxon>Embryophyta</taxon>
        <taxon>Tracheophyta</taxon>
        <taxon>Spermatophyta</taxon>
        <taxon>Magnoliopsida</taxon>
        <taxon>eudicotyledons</taxon>
        <taxon>Gunneridae</taxon>
        <taxon>Pentapetalae</taxon>
        <taxon>rosids</taxon>
        <taxon>malvids</taxon>
        <taxon>Myrtales</taxon>
        <taxon>Melastomataceae</taxon>
        <taxon>Melastomatoideae</taxon>
        <taxon>Melastomateae</taxon>
        <taxon>Melastoma</taxon>
    </lineage>
</organism>
<evidence type="ECO:0000313" key="1">
    <source>
        <dbReference type="EMBL" id="KAI4389284.1"/>
    </source>
</evidence>
<gene>
    <name evidence="1" type="ORF">MLD38_001525</name>
</gene>
<reference evidence="2" key="1">
    <citation type="journal article" date="2023" name="Front. Plant Sci.">
        <title>Chromosomal-level genome assembly of Melastoma candidum provides insights into trichome evolution.</title>
        <authorList>
            <person name="Zhong Y."/>
            <person name="Wu W."/>
            <person name="Sun C."/>
            <person name="Zou P."/>
            <person name="Liu Y."/>
            <person name="Dai S."/>
            <person name="Zhou R."/>
        </authorList>
    </citation>
    <scope>NUCLEOTIDE SEQUENCE [LARGE SCALE GENOMIC DNA]</scope>
</reference>
<protein>
    <submittedName>
        <fullName evidence="1">Uncharacterized protein</fullName>
    </submittedName>
</protein>
<comment type="caution">
    <text evidence="1">The sequence shown here is derived from an EMBL/GenBank/DDBJ whole genome shotgun (WGS) entry which is preliminary data.</text>
</comment>
<sequence length="160" mass="17594">MLEIAPAVYVGPDKMSFELCSFIGLQDTLSGTLGRHYFNSCYIEGVVDFIWGFGQSVYQNCTINATAHVLAPGLTGFIAAQGRTSAQDESGYVFSGDEWLGLDKGTITYAEIACTGPGSDVSNRVKWMKDPPDRELQPLVDIQQFINQDGWLNQTTTTFF</sequence>
<dbReference type="Proteomes" id="UP001057402">
    <property type="component" value="Chromosome 1"/>
</dbReference>
<evidence type="ECO:0000313" key="2">
    <source>
        <dbReference type="Proteomes" id="UP001057402"/>
    </source>
</evidence>
<dbReference type="EMBL" id="CM042880">
    <property type="protein sequence ID" value="KAI4389284.1"/>
    <property type="molecule type" value="Genomic_DNA"/>
</dbReference>
<proteinExistence type="predicted"/>